<dbReference type="WBParaSite" id="ACRNAN_Path_1399.g5486.t1">
    <property type="protein sequence ID" value="ACRNAN_Path_1399.g5486.t1"/>
    <property type="gene ID" value="ACRNAN_Path_1399.g5486"/>
</dbReference>
<dbReference type="Proteomes" id="UP000887540">
    <property type="component" value="Unplaced"/>
</dbReference>
<evidence type="ECO:0000313" key="1">
    <source>
        <dbReference type="Proteomes" id="UP000887540"/>
    </source>
</evidence>
<evidence type="ECO:0000313" key="2">
    <source>
        <dbReference type="WBParaSite" id="ACRNAN_Path_1399.g5486.t1"/>
    </source>
</evidence>
<organism evidence="1 2">
    <name type="scientific">Acrobeloides nanus</name>
    <dbReference type="NCBI Taxonomy" id="290746"/>
    <lineage>
        <taxon>Eukaryota</taxon>
        <taxon>Metazoa</taxon>
        <taxon>Ecdysozoa</taxon>
        <taxon>Nematoda</taxon>
        <taxon>Chromadorea</taxon>
        <taxon>Rhabditida</taxon>
        <taxon>Tylenchina</taxon>
        <taxon>Cephalobomorpha</taxon>
        <taxon>Cephaloboidea</taxon>
        <taxon>Cephalobidae</taxon>
        <taxon>Acrobeloides</taxon>
    </lineage>
</organism>
<sequence>MPSDRKTGREKVNEMIRKTENLSKVLQISKAMQTRFQLIPASALNRVTVAGVRDMRLGRIGKNGKPVGANVIRVNNPSPGTKSDFHRICIDPNGVSNKANPHIAVSPGTVQAAESLQKGLQITGKALFVISLVASGVRVVKSVYDEVNIDDEIYALENIISGLEEDLQDKNCTGSTRRETQEALDYSNELLAKAKDYKRKPGKKTFGTICCIGAEYGGAAAAGYGGAQAGALIGAPGGPVGAFAGAVTGGVVGAVVGSEAGRSVVENFECDDEHISTELHGSLIDWGKGKNANGEVLGVDGNMYLGENGVEVGANASLFDFGHQKDNGDKLNISVLKTGANLDINNKGVDVGVEGKLVREEIETENVKVGVGLNVDTGLKVGSDGVKMEVLGFGFSAGNDGVGFKLPFFDIKFKK</sequence>
<reference evidence="2" key="1">
    <citation type="submission" date="2022-11" db="UniProtKB">
        <authorList>
            <consortium name="WormBaseParasite"/>
        </authorList>
    </citation>
    <scope>IDENTIFICATION</scope>
</reference>
<accession>A0A914BZX9</accession>
<name>A0A914BZX9_9BILA</name>
<proteinExistence type="predicted"/>
<dbReference type="AlphaFoldDB" id="A0A914BZX9"/>
<protein>
    <submittedName>
        <fullName evidence="2">Uncharacterized protein</fullName>
    </submittedName>
</protein>
<keyword evidence="1" id="KW-1185">Reference proteome</keyword>